<dbReference type="Proteomes" id="UP001168972">
    <property type="component" value="Unassembled WGS sequence"/>
</dbReference>
<dbReference type="EMBL" id="JAQQBR010000005">
    <property type="protein sequence ID" value="KAK0175260.1"/>
    <property type="molecule type" value="Genomic_DNA"/>
</dbReference>
<comment type="caution">
    <text evidence="1">The sequence shown here is derived from an EMBL/GenBank/DDBJ whole genome shotgun (WGS) entry which is preliminary data.</text>
</comment>
<name>A0AA39FSX5_MICHY</name>
<evidence type="ECO:0000313" key="1">
    <source>
        <dbReference type="EMBL" id="KAK0175260.1"/>
    </source>
</evidence>
<dbReference type="AlphaFoldDB" id="A0AA39FSX5"/>
<gene>
    <name evidence="1" type="ORF">PV327_009023</name>
</gene>
<sequence>MSELKKDQLGNIAPCLDHLQKEALKCLEGFPSKVTDMNNIIEIYSPTCIKSGTTDVPTINKFPELTSISSTIGEYDNTSSPDVQVKLGKSHFDLASLTSYYSMTTAHNERNGRSGRHGINKRRYYRIRRGGLGTSTLRRHPAALGQLITFIANKFAVCTRNIVITPSWYLIERIIAIFFRRRELKNVQCGPCADWSSSLSACVTSIKEDNTIVGNFVSAMRPVAVQLITDTTIEIVDKVGGKNDDVTHLNLWHRMVQLRDNYIILYEILYSDPTIHQMLINCK</sequence>
<proteinExistence type="predicted"/>
<accession>A0AA39FSX5</accession>
<keyword evidence="2" id="KW-1185">Reference proteome</keyword>
<protein>
    <submittedName>
        <fullName evidence="1">Uncharacterized protein</fullName>
    </submittedName>
</protein>
<evidence type="ECO:0000313" key="2">
    <source>
        <dbReference type="Proteomes" id="UP001168972"/>
    </source>
</evidence>
<organism evidence="1 2">
    <name type="scientific">Microctonus hyperodae</name>
    <name type="common">Parasitoid wasp</name>
    <dbReference type="NCBI Taxonomy" id="165561"/>
    <lineage>
        <taxon>Eukaryota</taxon>
        <taxon>Metazoa</taxon>
        <taxon>Ecdysozoa</taxon>
        <taxon>Arthropoda</taxon>
        <taxon>Hexapoda</taxon>
        <taxon>Insecta</taxon>
        <taxon>Pterygota</taxon>
        <taxon>Neoptera</taxon>
        <taxon>Endopterygota</taxon>
        <taxon>Hymenoptera</taxon>
        <taxon>Apocrita</taxon>
        <taxon>Ichneumonoidea</taxon>
        <taxon>Braconidae</taxon>
        <taxon>Euphorinae</taxon>
        <taxon>Microctonus</taxon>
    </lineage>
</organism>
<reference evidence="1" key="1">
    <citation type="journal article" date="2023" name="bioRxiv">
        <title>Scaffold-level genome assemblies of two parasitoid biocontrol wasps reveal the parthenogenesis mechanism and an associated novel virus.</title>
        <authorList>
            <person name="Inwood S."/>
            <person name="Skelly J."/>
            <person name="Guhlin J."/>
            <person name="Harrop T."/>
            <person name="Goldson S."/>
            <person name="Dearden P."/>
        </authorList>
    </citation>
    <scope>NUCLEOTIDE SEQUENCE</scope>
    <source>
        <strain evidence="1">Lincoln</strain>
        <tissue evidence="1">Whole body</tissue>
    </source>
</reference>
<reference evidence="1" key="2">
    <citation type="submission" date="2023-03" db="EMBL/GenBank/DDBJ databases">
        <authorList>
            <person name="Inwood S.N."/>
            <person name="Skelly J.G."/>
            <person name="Guhlin J."/>
            <person name="Harrop T.W.R."/>
            <person name="Goldson S.G."/>
            <person name="Dearden P.K."/>
        </authorList>
    </citation>
    <scope>NUCLEOTIDE SEQUENCE</scope>
    <source>
        <strain evidence="1">Lincoln</strain>
        <tissue evidence="1">Whole body</tissue>
    </source>
</reference>